<evidence type="ECO:0000313" key="4">
    <source>
        <dbReference type="Proteomes" id="UP000823902"/>
    </source>
</evidence>
<dbReference type="PROSITE" id="PS00092">
    <property type="entry name" value="N6_MTASE"/>
    <property type="match status" value="1"/>
</dbReference>
<evidence type="ECO:0000313" key="3">
    <source>
        <dbReference type="EMBL" id="HJC75621.1"/>
    </source>
</evidence>
<dbReference type="PANTHER" id="PTHR43542:SF1">
    <property type="entry name" value="METHYLTRANSFERASE"/>
    <property type="match status" value="1"/>
</dbReference>
<dbReference type="CDD" id="cd02440">
    <property type="entry name" value="AdoMet_MTases"/>
    <property type="match status" value="1"/>
</dbReference>
<dbReference type="AlphaFoldDB" id="A0A9D2QCM8"/>
<dbReference type="GO" id="GO:0003676">
    <property type="term" value="F:nucleic acid binding"/>
    <property type="evidence" value="ECO:0007669"/>
    <property type="project" value="InterPro"/>
</dbReference>
<sequence>MRVIAGSARSLKLKTLEGLDTRPTTDRIKETLFNIIGPTIYDSIFLDLFSGSGGIGIEALSRGAREAVFVENNPKAMRCIKDNLAFTRLGSRAATMTTDVMNALYRLEGEKVFDIIFMDPPYDRGLEKKVLEYLSGSDLVYDDTTIIVEASKETDFSYVEDLGFSIIREKIYKTNKHMFIGRAGIEEIC</sequence>
<dbReference type="InterPro" id="IPR004398">
    <property type="entry name" value="RNA_MeTrfase_RsmD"/>
</dbReference>
<comment type="caution">
    <text evidence="3">The sequence shown here is derived from an EMBL/GenBank/DDBJ whole genome shotgun (WGS) entry which is preliminary data.</text>
</comment>
<name>A0A9D2QCM8_9FIRM</name>
<dbReference type="InterPro" id="IPR002052">
    <property type="entry name" value="DNA_methylase_N6_adenine_CS"/>
</dbReference>
<evidence type="ECO:0000256" key="1">
    <source>
        <dbReference type="ARBA" id="ARBA00022603"/>
    </source>
</evidence>
<protein>
    <submittedName>
        <fullName evidence="3">16S rRNA (Guanine(966)-N(2))-methyltransferase RsmD</fullName>
        <ecNumber evidence="3">2.1.1.171</ecNumber>
    </submittedName>
</protein>
<dbReference type="PIRSF" id="PIRSF004553">
    <property type="entry name" value="CHP00095"/>
    <property type="match status" value="1"/>
</dbReference>
<reference evidence="3" key="2">
    <citation type="submission" date="2021-04" db="EMBL/GenBank/DDBJ databases">
        <authorList>
            <person name="Gilroy R."/>
        </authorList>
    </citation>
    <scope>NUCLEOTIDE SEQUENCE</scope>
    <source>
        <strain evidence="3">CHK196-7946</strain>
    </source>
</reference>
<dbReference type="Proteomes" id="UP000823902">
    <property type="component" value="Unassembled WGS sequence"/>
</dbReference>
<accession>A0A9D2QCM8</accession>
<dbReference type="EC" id="2.1.1.171" evidence="3"/>
<dbReference type="Gene3D" id="3.40.50.150">
    <property type="entry name" value="Vaccinia Virus protein VP39"/>
    <property type="match status" value="1"/>
</dbReference>
<dbReference type="EMBL" id="DWVY01000059">
    <property type="protein sequence ID" value="HJC75621.1"/>
    <property type="molecule type" value="Genomic_DNA"/>
</dbReference>
<dbReference type="NCBIfam" id="TIGR00095">
    <property type="entry name" value="16S rRNA (guanine(966)-N(2))-methyltransferase RsmD"/>
    <property type="match status" value="1"/>
</dbReference>
<dbReference type="Pfam" id="PF03602">
    <property type="entry name" value="Cons_hypoth95"/>
    <property type="match status" value="1"/>
</dbReference>
<reference evidence="3" key="1">
    <citation type="journal article" date="2021" name="PeerJ">
        <title>Extensive microbial diversity within the chicken gut microbiome revealed by metagenomics and culture.</title>
        <authorList>
            <person name="Gilroy R."/>
            <person name="Ravi A."/>
            <person name="Getino M."/>
            <person name="Pursley I."/>
            <person name="Horton D.L."/>
            <person name="Alikhan N.F."/>
            <person name="Baker D."/>
            <person name="Gharbi K."/>
            <person name="Hall N."/>
            <person name="Watson M."/>
            <person name="Adriaenssens E.M."/>
            <person name="Foster-Nyarko E."/>
            <person name="Jarju S."/>
            <person name="Secka A."/>
            <person name="Antonio M."/>
            <person name="Oren A."/>
            <person name="Chaudhuri R.R."/>
            <person name="La Ragione R."/>
            <person name="Hildebrand F."/>
            <person name="Pallen M.J."/>
        </authorList>
    </citation>
    <scope>NUCLEOTIDE SEQUENCE</scope>
    <source>
        <strain evidence="3">CHK196-7946</strain>
    </source>
</reference>
<dbReference type="PANTHER" id="PTHR43542">
    <property type="entry name" value="METHYLTRANSFERASE"/>
    <property type="match status" value="1"/>
</dbReference>
<proteinExistence type="predicted"/>
<organism evidence="3 4">
    <name type="scientific">Candidatus Mediterraneibacter faecavium</name>
    <dbReference type="NCBI Taxonomy" id="2838668"/>
    <lineage>
        <taxon>Bacteria</taxon>
        <taxon>Bacillati</taxon>
        <taxon>Bacillota</taxon>
        <taxon>Clostridia</taxon>
        <taxon>Lachnospirales</taxon>
        <taxon>Lachnospiraceae</taxon>
        <taxon>Mediterraneibacter</taxon>
    </lineage>
</organism>
<dbReference type="InterPro" id="IPR029063">
    <property type="entry name" value="SAM-dependent_MTases_sf"/>
</dbReference>
<dbReference type="GO" id="GO:0052913">
    <property type="term" value="F:16S rRNA (guanine(966)-N(2))-methyltransferase activity"/>
    <property type="evidence" value="ECO:0007669"/>
    <property type="project" value="UniProtKB-EC"/>
</dbReference>
<gene>
    <name evidence="3" type="primary">rsmD</name>
    <name evidence="3" type="ORF">H9697_11900</name>
</gene>
<evidence type="ECO:0000256" key="2">
    <source>
        <dbReference type="ARBA" id="ARBA00022679"/>
    </source>
</evidence>
<keyword evidence="1 3" id="KW-0489">Methyltransferase</keyword>
<dbReference type="SUPFAM" id="SSF53335">
    <property type="entry name" value="S-adenosyl-L-methionine-dependent methyltransferases"/>
    <property type="match status" value="1"/>
</dbReference>
<keyword evidence="2 3" id="KW-0808">Transferase</keyword>